<dbReference type="AlphaFoldDB" id="A0A517P8U6"/>
<keyword evidence="1" id="KW-0812">Transmembrane</keyword>
<feature type="transmembrane region" description="Helical" evidence="1">
    <location>
        <begin position="76"/>
        <end position="98"/>
    </location>
</feature>
<gene>
    <name evidence="2" type="ORF">CA12_18920</name>
</gene>
<evidence type="ECO:0000313" key="3">
    <source>
        <dbReference type="Proteomes" id="UP000318741"/>
    </source>
</evidence>
<dbReference type="Proteomes" id="UP000318741">
    <property type="component" value="Chromosome"/>
</dbReference>
<protein>
    <submittedName>
        <fullName evidence="2">Uncharacterized protein</fullName>
    </submittedName>
</protein>
<keyword evidence="1" id="KW-1133">Transmembrane helix</keyword>
<dbReference type="KEGG" id="acaf:CA12_18920"/>
<evidence type="ECO:0000313" key="2">
    <source>
        <dbReference type="EMBL" id="QDT15798.1"/>
    </source>
</evidence>
<proteinExistence type="predicted"/>
<dbReference type="EMBL" id="CP036265">
    <property type="protein sequence ID" value="QDT15798.1"/>
    <property type="molecule type" value="Genomic_DNA"/>
</dbReference>
<name>A0A517P8U6_9PLAN</name>
<sequence>MMAGGLLFVVLGGMWVLNWLAVVLLTGALGLRRRRWGTPGGGWALASAALHVVAAVGIVLWALAGTFLGGSLSGGGVILVTAIIVTLLATWVAAHVMLVRALWLAWSAVDLAVASRAAHPADGNPAEAPAVGAAP</sequence>
<keyword evidence="1" id="KW-0472">Membrane</keyword>
<reference evidence="2 3" key="1">
    <citation type="submission" date="2019-02" db="EMBL/GenBank/DDBJ databases">
        <title>Deep-cultivation of Planctomycetes and their phenomic and genomic characterization uncovers novel biology.</title>
        <authorList>
            <person name="Wiegand S."/>
            <person name="Jogler M."/>
            <person name="Boedeker C."/>
            <person name="Pinto D."/>
            <person name="Vollmers J."/>
            <person name="Rivas-Marin E."/>
            <person name="Kohn T."/>
            <person name="Peeters S.H."/>
            <person name="Heuer A."/>
            <person name="Rast P."/>
            <person name="Oberbeckmann S."/>
            <person name="Bunk B."/>
            <person name="Jeske O."/>
            <person name="Meyerdierks A."/>
            <person name="Storesund J.E."/>
            <person name="Kallscheuer N."/>
            <person name="Luecker S."/>
            <person name="Lage O.M."/>
            <person name="Pohl T."/>
            <person name="Merkel B.J."/>
            <person name="Hornburger P."/>
            <person name="Mueller R.-W."/>
            <person name="Bruemmer F."/>
            <person name="Labrenz M."/>
            <person name="Spormann A.M."/>
            <person name="Op den Camp H."/>
            <person name="Overmann J."/>
            <person name="Amann R."/>
            <person name="Jetten M.S.M."/>
            <person name="Mascher T."/>
            <person name="Medema M.H."/>
            <person name="Devos D.P."/>
            <person name="Kaster A.-K."/>
            <person name="Ovreas L."/>
            <person name="Rohde M."/>
            <person name="Galperin M.Y."/>
            <person name="Jogler C."/>
        </authorList>
    </citation>
    <scope>NUCLEOTIDE SEQUENCE [LARGE SCALE GENOMIC DNA]</scope>
    <source>
        <strain evidence="2 3">CA12</strain>
    </source>
</reference>
<evidence type="ECO:0000256" key="1">
    <source>
        <dbReference type="SAM" id="Phobius"/>
    </source>
</evidence>
<feature type="transmembrane region" description="Helical" evidence="1">
    <location>
        <begin position="6"/>
        <end position="31"/>
    </location>
</feature>
<accession>A0A517P8U6</accession>
<keyword evidence="3" id="KW-1185">Reference proteome</keyword>
<organism evidence="2 3">
    <name type="scientific">Alienimonas californiensis</name>
    <dbReference type="NCBI Taxonomy" id="2527989"/>
    <lineage>
        <taxon>Bacteria</taxon>
        <taxon>Pseudomonadati</taxon>
        <taxon>Planctomycetota</taxon>
        <taxon>Planctomycetia</taxon>
        <taxon>Planctomycetales</taxon>
        <taxon>Planctomycetaceae</taxon>
        <taxon>Alienimonas</taxon>
    </lineage>
</organism>
<feature type="transmembrane region" description="Helical" evidence="1">
    <location>
        <begin position="43"/>
        <end position="64"/>
    </location>
</feature>